<keyword evidence="2" id="KW-0472">Membrane</keyword>
<feature type="domain" description="Phosphatidylinositol-specific phospholipase C X" evidence="3">
    <location>
        <begin position="44"/>
        <end position="185"/>
    </location>
</feature>
<dbReference type="Gene3D" id="3.20.20.190">
    <property type="entry name" value="Phosphatidylinositol (PI) phosphodiesterase"/>
    <property type="match status" value="1"/>
</dbReference>
<dbReference type="InterPro" id="IPR051057">
    <property type="entry name" value="PI-PLC_domain"/>
</dbReference>
<reference evidence="4" key="1">
    <citation type="submission" date="2023-04" db="EMBL/GenBank/DDBJ databases">
        <title>Black Yeasts Isolated from many extreme environments.</title>
        <authorList>
            <person name="Coleine C."/>
            <person name="Stajich J.E."/>
            <person name="Selbmann L."/>
        </authorList>
    </citation>
    <scope>NUCLEOTIDE SEQUENCE</scope>
    <source>
        <strain evidence="4">CCFEE 5312</strain>
    </source>
</reference>
<evidence type="ECO:0000313" key="5">
    <source>
        <dbReference type="Proteomes" id="UP001271007"/>
    </source>
</evidence>
<proteinExistence type="predicted"/>
<dbReference type="PANTHER" id="PTHR13593">
    <property type="match status" value="1"/>
</dbReference>
<sequence>MEKDIEKLAGSRSTPQTYRKHTSKNRPLASKERPIDLSQWMSRIEDHAPLSSLTLPGTHDSCAYTSTFPFIATQTLSIRRQLAAGIRYFDFRCGLRDNVVEMCHGIRFLGLTFSSVLRVMYRFLAKHPSEALIVQIKRDRGSQRSTVDFATGVSDLISKHAERWRTANTPFTLGELRGRIQLFRRFTFPSVSPDPSNPDAEPEKIAYGIDVTSWQDNPSTPFTICTSHSTQLTIQDHYNFPFGTPLPSLIEGKGADIAELLVLAEKCKDPGHWFINFTSAFEFNLRYQIPPHPIAVGGRWWGEWVEGVNVRLRAWLWEREERREKGKGRLGIVAMDFPEQGSVDLIQALVWTNFEREDEEEGGLGLGLDVRWFAVAGLLVLLVWFLWRHFFTVFIGTWSTCSPDGLGRWSKPVGVSFAVGIRG</sequence>
<evidence type="ECO:0000256" key="1">
    <source>
        <dbReference type="SAM" id="MobiDB-lite"/>
    </source>
</evidence>
<protein>
    <recommendedName>
        <fullName evidence="3">Phosphatidylinositol-specific phospholipase C X domain-containing protein</fullName>
    </recommendedName>
</protein>
<dbReference type="GO" id="GO:0006629">
    <property type="term" value="P:lipid metabolic process"/>
    <property type="evidence" value="ECO:0007669"/>
    <property type="project" value="InterPro"/>
</dbReference>
<evidence type="ECO:0000259" key="3">
    <source>
        <dbReference type="SMART" id="SM00148"/>
    </source>
</evidence>
<name>A0AAJ0GIX3_9PEZI</name>
<dbReference type="SUPFAM" id="SSF51695">
    <property type="entry name" value="PLC-like phosphodiesterases"/>
    <property type="match status" value="1"/>
</dbReference>
<dbReference type="EMBL" id="JAWDJX010000001">
    <property type="protein sequence ID" value="KAK3058492.1"/>
    <property type="molecule type" value="Genomic_DNA"/>
</dbReference>
<dbReference type="InterPro" id="IPR017946">
    <property type="entry name" value="PLC-like_Pdiesterase_TIM-brl"/>
</dbReference>
<gene>
    <name evidence="4" type="ORF">LTR09_000056</name>
</gene>
<evidence type="ECO:0000256" key="2">
    <source>
        <dbReference type="SAM" id="Phobius"/>
    </source>
</evidence>
<dbReference type="Proteomes" id="UP001271007">
    <property type="component" value="Unassembled WGS sequence"/>
</dbReference>
<dbReference type="Pfam" id="PF00388">
    <property type="entry name" value="PI-PLC-X"/>
    <property type="match status" value="1"/>
</dbReference>
<dbReference type="CDD" id="cd08586">
    <property type="entry name" value="PI-PLCc_BcPLC_like"/>
    <property type="match status" value="1"/>
</dbReference>
<dbReference type="AlphaFoldDB" id="A0AAJ0GIX3"/>
<keyword evidence="5" id="KW-1185">Reference proteome</keyword>
<feature type="region of interest" description="Disordered" evidence="1">
    <location>
        <begin position="1"/>
        <end position="30"/>
    </location>
</feature>
<dbReference type="PROSITE" id="PS50007">
    <property type="entry name" value="PIPLC_X_DOMAIN"/>
    <property type="match status" value="1"/>
</dbReference>
<keyword evidence="2" id="KW-0812">Transmembrane</keyword>
<dbReference type="SMART" id="SM00148">
    <property type="entry name" value="PLCXc"/>
    <property type="match status" value="1"/>
</dbReference>
<accession>A0AAJ0GIX3</accession>
<dbReference type="GO" id="GO:0008081">
    <property type="term" value="F:phosphoric diester hydrolase activity"/>
    <property type="evidence" value="ECO:0007669"/>
    <property type="project" value="InterPro"/>
</dbReference>
<evidence type="ECO:0000313" key="4">
    <source>
        <dbReference type="EMBL" id="KAK3058492.1"/>
    </source>
</evidence>
<comment type="caution">
    <text evidence="4">The sequence shown here is derived from an EMBL/GenBank/DDBJ whole genome shotgun (WGS) entry which is preliminary data.</text>
</comment>
<feature type="transmembrane region" description="Helical" evidence="2">
    <location>
        <begin position="370"/>
        <end position="387"/>
    </location>
</feature>
<dbReference type="PANTHER" id="PTHR13593:SF113">
    <property type="entry name" value="SI:DKEY-266F7.9"/>
    <property type="match status" value="1"/>
</dbReference>
<keyword evidence="2" id="KW-1133">Transmembrane helix</keyword>
<dbReference type="InterPro" id="IPR000909">
    <property type="entry name" value="PLipase_C_PInositol-sp_X_dom"/>
</dbReference>
<organism evidence="4 5">
    <name type="scientific">Extremus antarcticus</name>
    <dbReference type="NCBI Taxonomy" id="702011"/>
    <lineage>
        <taxon>Eukaryota</taxon>
        <taxon>Fungi</taxon>
        <taxon>Dikarya</taxon>
        <taxon>Ascomycota</taxon>
        <taxon>Pezizomycotina</taxon>
        <taxon>Dothideomycetes</taxon>
        <taxon>Dothideomycetidae</taxon>
        <taxon>Mycosphaerellales</taxon>
        <taxon>Extremaceae</taxon>
        <taxon>Extremus</taxon>
    </lineage>
</organism>